<protein>
    <submittedName>
        <fullName evidence="1">Uncharacterized protein</fullName>
    </submittedName>
</protein>
<organism evidence="1 2">
    <name type="scientific">Leptospira borgpetersenii str. 200701203</name>
    <dbReference type="NCBI Taxonomy" id="1193007"/>
    <lineage>
        <taxon>Bacteria</taxon>
        <taxon>Pseudomonadati</taxon>
        <taxon>Spirochaetota</taxon>
        <taxon>Spirochaetia</taxon>
        <taxon>Leptospirales</taxon>
        <taxon>Leptospiraceae</taxon>
        <taxon>Leptospira</taxon>
    </lineage>
</organism>
<evidence type="ECO:0000313" key="1">
    <source>
        <dbReference type="EMBL" id="EMG01984.1"/>
    </source>
</evidence>
<accession>M3H4H6</accession>
<dbReference type="BioCyc" id="LBOR1193007:G11KN-496-MONOMER"/>
<gene>
    <name evidence="1" type="ORF">LEP1GSC123_0382</name>
</gene>
<sequence>MFFIFPLSFANCLTFHLREKQNRISFYKYERPTLNGIWILQSKGHPIL</sequence>
<reference evidence="1 2" key="1">
    <citation type="submission" date="2013-01" db="EMBL/GenBank/DDBJ databases">
        <authorList>
            <person name="Harkins D.M."/>
            <person name="Durkin A.S."/>
            <person name="Brinkac L.M."/>
            <person name="Haft D.H."/>
            <person name="Selengut J.D."/>
            <person name="Sanka R."/>
            <person name="DePew J."/>
            <person name="Purushe J."/>
            <person name="Picardeau M."/>
            <person name="Werts C."/>
            <person name="Goarant C."/>
            <person name="Vinetz J.M."/>
            <person name="Sutton G.G."/>
            <person name="Nierman W.C."/>
            <person name="Fouts D.E."/>
        </authorList>
    </citation>
    <scope>NUCLEOTIDE SEQUENCE [LARGE SCALE GENOMIC DNA]</scope>
    <source>
        <strain evidence="1 2">200701203</strain>
    </source>
</reference>
<dbReference type="AlphaFoldDB" id="M3H4H6"/>
<evidence type="ECO:0000313" key="2">
    <source>
        <dbReference type="Proteomes" id="UP000011783"/>
    </source>
</evidence>
<proteinExistence type="predicted"/>
<comment type="caution">
    <text evidence="1">The sequence shown here is derived from an EMBL/GenBank/DDBJ whole genome shotgun (WGS) entry which is preliminary data.</text>
</comment>
<dbReference type="Proteomes" id="UP000011783">
    <property type="component" value="Unassembled WGS sequence"/>
</dbReference>
<name>M3H4H6_LEPBO</name>
<dbReference type="EMBL" id="AKWO02000010">
    <property type="protein sequence ID" value="EMG01984.1"/>
    <property type="molecule type" value="Genomic_DNA"/>
</dbReference>